<reference evidence="2 3" key="1">
    <citation type="submission" date="2019-08" db="EMBL/GenBank/DDBJ databases">
        <title>Massilia golmudensis sp. nov., isolated from sand in the Qinghai-Tibetan Plateau.</title>
        <authorList>
            <person name="Zhang B."/>
        </authorList>
    </citation>
    <scope>NUCLEOTIDE SEQUENCE [LARGE SCALE GENOMIC DNA]</scope>
    <source>
        <strain evidence="2 3">GEM5</strain>
    </source>
</reference>
<evidence type="ECO:0000313" key="2">
    <source>
        <dbReference type="EMBL" id="TXG01243.1"/>
    </source>
</evidence>
<dbReference type="AlphaFoldDB" id="A0A5C7FZK6"/>
<accession>A0A5C7FZK6</accession>
<dbReference type="Proteomes" id="UP000321413">
    <property type="component" value="Unassembled WGS sequence"/>
</dbReference>
<dbReference type="EMBL" id="VPFD01000004">
    <property type="protein sequence ID" value="TXG01243.1"/>
    <property type="molecule type" value="Genomic_DNA"/>
</dbReference>
<protein>
    <submittedName>
        <fullName evidence="2">DUF4398 domain-containing protein</fullName>
    </submittedName>
</protein>
<dbReference type="InterPro" id="IPR025511">
    <property type="entry name" value="DUF4398"/>
</dbReference>
<dbReference type="RefSeq" id="WP_147933837.1">
    <property type="nucleotide sequence ID" value="NZ_VPFD01000004.1"/>
</dbReference>
<keyword evidence="3" id="KW-1185">Reference proteome</keyword>
<proteinExistence type="predicted"/>
<comment type="caution">
    <text evidence="2">The sequence shown here is derived from an EMBL/GenBank/DDBJ whole genome shotgun (WGS) entry which is preliminary data.</text>
</comment>
<organism evidence="2 3">
    <name type="scientific">Massilia arenae</name>
    <dbReference type="NCBI Taxonomy" id="2603288"/>
    <lineage>
        <taxon>Bacteria</taxon>
        <taxon>Pseudomonadati</taxon>
        <taxon>Pseudomonadota</taxon>
        <taxon>Betaproteobacteria</taxon>
        <taxon>Burkholderiales</taxon>
        <taxon>Oxalobacteraceae</taxon>
        <taxon>Telluria group</taxon>
        <taxon>Massilia</taxon>
    </lineage>
</organism>
<dbReference type="Pfam" id="PF14346">
    <property type="entry name" value="DUF4398"/>
    <property type="match status" value="1"/>
</dbReference>
<evidence type="ECO:0000259" key="1">
    <source>
        <dbReference type="Pfam" id="PF14346"/>
    </source>
</evidence>
<evidence type="ECO:0000313" key="3">
    <source>
        <dbReference type="Proteomes" id="UP000321413"/>
    </source>
</evidence>
<name>A0A5C7FZK6_9BURK</name>
<gene>
    <name evidence="2" type="ORF">FVD38_05165</name>
</gene>
<dbReference type="Gene3D" id="1.20.1270.390">
    <property type="match status" value="1"/>
</dbReference>
<feature type="domain" description="DUF4398" evidence="1">
    <location>
        <begin position="33"/>
        <end position="109"/>
    </location>
</feature>
<sequence>MILAKFLHHPSRVLARCSLLALSACSSSELNHQLATSREAVDQAQMAGAEENAPAEFGVATDKLTRANAAANGHHKHDAMRLAQQAQVDANLARAKSESTEARIAAAELTKTNQTLREAINRANQN</sequence>